<gene>
    <name evidence="1" type="ORF">ACFFHF_24730</name>
</gene>
<accession>A0ABV6KZG5</accession>
<dbReference type="EMBL" id="JBHLUU010000128">
    <property type="protein sequence ID" value="MFC0478397.1"/>
    <property type="molecule type" value="Genomic_DNA"/>
</dbReference>
<keyword evidence="2" id="KW-1185">Reference proteome</keyword>
<evidence type="ECO:0000313" key="2">
    <source>
        <dbReference type="Proteomes" id="UP001589738"/>
    </source>
</evidence>
<proteinExistence type="predicted"/>
<sequence>MLTSKGIQVEDLVFQVEGNIVSVMGKEKVMLNVEKGKYFNLGEIGGEIWDLIKEHHKVYDITQLLMEKYEVSREECLNHVLSFLNQLSSEGLIKIIKEIR</sequence>
<dbReference type="Pfam" id="PF05402">
    <property type="entry name" value="PqqD"/>
    <property type="match status" value="1"/>
</dbReference>
<comment type="caution">
    <text evidence="1">The sequence shown here is derived from an EMBL/GenBank/DDBJ whole genome shotgun (WGS) entry which is preliminary data.</text>
</comment>
<protein>
    <submittedName>
        <fullName evidence="1">Lasso peptide biosynthesis PqqD family chaperone</fullName>
    </submittedName>
</protein>
<dbReference type="InterPro" id="IPR041881">
    <property type="entry name" value="PqqD_sf"/>
</dbReference>
<dbReference type="InterPro" id="IPR008792">
    <property type="entry name" value="PQQD"/>
</dbReference>
<dbReference type="RefSeq" id="WP_377059293.1">
    <property type="nucleotide sequence ID" value="NZ_JBHLUU010000128.1"/>
</dbReference>
<dbReference type="Gene3D" id="1.10.10.1150">
    <property type="entry name" value="Coenzyme PQQ synthesis protein D (PqqD)"/>
    <property type="match status" value="1"/>
</dbReference>
<dbReference type="NCBIfam" id="NF033536">
    <property type="entry name" value="lasso_PqqD_Bac"/>
    <property type="match status" value="1"/>
</dbReference>
<evidence type="ECO:0000313" key="1">
    <source>
        <dbReference type="EMBL" id="MFC0478397.1"/>
    </source>
</evidence>
<name>A0ABV6KZG5_9BACI</name>
<reference evidence="1 2" key="1">
    <citation type="submission" date="2024-09" db="EMBL/GenBank/DDBJ databases">
        <authorList>
            <person name="Sun Q."/>
            <person name="Mori K."/>
        </authorList>
    </citation>
    <scope>NUCLEOTIDE SEQUENCE [LARGE SCALE GENOMIC DNA]</scope>
    <source>
        <strain evidence="1 2">CGMCC 1.9126</strain>
    </source>
</reference>
<organism evidence="1 2">
    <name type="scientific">Robertmurraya beringensis</name>
    <dbReference type="NCBI Taxonomy" id="641660"/>
    <lineage>
        <taxon>Bacteria</taxon>
        <taxon>Bacillati</taxon>
        <taxon>Bacillota</taxon>
        <taxon>Bacilli</taxon>
        <taxon>Bacillales</taxon>
        <taxon>Bacillaceae</taxon>
        <taxon>Robertmurraya</taxon>
    </lineage>
</organism>
<dbReference type="Proteomes" id="UP001589738">
    <property type="component" value="Unassembled WGS sequence"/>
</dbReference>